<feature type="domain" description="Plastocyanin-like" evidence="5">
    <location>
        <begin position="155"/>
        <end position="229"/>
    </location>
</feature>
<dbReference type="Proteomes" id="UP000266841">
    <property type="component" value="Unassembled WGS sequence"/>
</dbReference>
<dbReference type="GO" id="GO:0005507">
    <property type="term" value="F:copper ion binding"/>
    <property type="evidence" value="ECO:0007669"/>
    <property type="project" value="InterPro"/>
</dbReference>
<evidence type="ECO:0000259" key="4">
    <source>
        <dbReference type="Pfam" id="PF07731"/>
    </source>
</evidence>
<dbReference type="InterPro" id="IPR002355">
    <property type="entry name" value="Cu_oxidase_Cu_BS"/>
</dbReference>
<keyword evidence="7" id="KW-1185">Reference proteome</keyword>
<dbReference type="PANTHER" id="PTHR11709">
    <property type="entry name" value="MULTI-COPPER OXIDASE"/>
    <property type="match status" value="1"/>
</dbReference>
<reference evidence="6 7" key="1">
    <citation type="journal article" date="2012" name="Genome Biol.">
        <title>Genome and low-iron response of an oceanic diatom adapted to chronic iron limitation.</title>
        <authorList>
            <person name="Lommer M."/>
            <person name="Specht M."/>
            <person name="Roy A.S."/>
            <person name="Kraemer L."/>
            <person name="Andreson R."/>
            <person name="Gutowska M.A."/>
            <person name="Wolf J."/>
            <person name="Bergner S.V."/>
            <person name="Schilhabel M.B."/>
            <person name="Klostermeier U.C."/>
            <person name="Beiko R.G."/>
            <person name="Rosenstiel P."/>
            <person name="Hippler M."/>
            <person name="Laroche J."/>
        </authorList>
    </citation>
    <scope>NUCLEOTIDE SEQUENCE [LARGE SCALE GENOMIC DNA]</scope>
    <source>
        <strain evidence="6 7">CCMP1005</strain>
    </source>
</reference>
<keyword evidence="2" id="KW-0479">Metal-binding</keyword>
<evidence type="ECO:0008006" key="8">
    <source>
        <dbReference type="Google" id="ProtNLM"/>
    </source>
</evidence>
<dbReference type="Gene3D" id="2.60.40.420">
    <property type="entry name" value="Cupredoxins - blue copper proteins"/>
    <property type="match status" value="3"/>
</dbReference>
<protein>
    <recommendedName>
        <fullName evidence="8">Plastocyanin-like domain-containing protein</fullName>
    </recommendedName>
</protein>
<dbReference type="OMA" id="IMAVHET"/>
<name>K0SYN6_THAOC</name>
<evidence type="ECO:0000256" key="3">
    <source>
        <dbReference type="ARBA" id="ARBA00023002"/>
    </source>
</evidence>
<comment type="similarity">
    <text evidence="1">Belongs to the multicopper oxidase family.</text>
</comment>
<organism evidence="6 7">
    <name type="scientific">Thalassiosira oceanica</name>
    <name type="common">Marine diatom</name>
    <dbReference type="NCBI Taxonomy" id="159749"/>
    <lineage>
        <taxon>Eukaryota</taxon>
        <taxon>Sar</taxon>
        <taxon>Stramenopiles</taxon>
        <taxon>Ochrophyta</taxon>
        <taxon>Bacillariophyta</taxon>
        <taxon>Coscinodiscophyceae</taxon>
        <taxon>Thalassiosirophycidae</taxon>
        <taxon>Thalassiosirales</taxon>
        <taxon>Thalassiosiraceae</taxon>
        <taxon>Thalassiosira</taxon>
    </lineage>
</organism>
<comment type="caution">
    <text evidence="6">The sequence shown here is derived from an EMBL/GenBank/DDBJ whole genome shotgun (WGS) entry which is preliminary data.</text>
</comment>
<dbReference type="AlphaFoldDB" id="K0SYN6"/>
<dbReference type="InterPro" id="IPR011707">
    <property type="entry name" value="Cu-oxidase-like_N"/>
</dbReference>
<dbReference type="InterPro" id="IPR008972">
    <property type="entry name" value="Cupredoxin"/>
</dbReference>
<keyword evidence="3" id="KW-0560">Oxidoreductase</keyword>
<dbReference type="Pfam" id="PF07732">
    <property type="entry name" value="Cu-oxidase_3"/>
    <property type="match status" value="1"/>
</dbReference>
<dbReference type="EMBL" id="AGNL01015263">
    <property type="protein sequence ID" value="EJK66101.1"/>
    <property type="molecule type" value="Genomic_DNA"/>
</dbReference>
<evidence type="ECO:0000313" key="6">
    <source>
        <dbReference type="EMBL" id="EJK66101.1"/>
    </source>
</evidence>
<dbReference type="SUPFAM" id="SSF49503">
    <property type="entry name" value="Cupredoxins"/>
    <property type="match status" value="3"/>
</dbReference>
<dbReference type="eggNOG" id="ENOG502RBNT">
    <property type="taxonomic scope" value="Eukaryota"/>
</dbReference>
<dbReference type="OrthoDB" id="425648at2759"/>
<evidence type="ECO:0000259" key="5">
    <source>
        <dbReference type="Pfam" id="PF07732"/>
    </source>
</evidence>
<sequence length="682" mass="76730">MKLSLPAFLLAASAAAKERDVFHARNTANRAIRRRVQHAAEMGSLEDIDVTVSRLNSPETPRRELGIFGEVKAFGPDGICADGDEYGTLNLTQPYEPLRKPTQFYPDTDGVTRVTLKYEPIQYHGPSYSNIIRAWNNEVPPDGAHGELWHNDYAVPNTTNIHTHGPHISGESPGDNIFINVGPENKTTYKYEFDRNHLPGTFWYHPHKHGSVALQVAQGAAGMMIINDNDVYPLPDDIKDMEEIQMVVQHMNLERLRESSAVSLDNITYWREDSLLDHDPFKVTNITTDLTNFMLVNMQFLPKVTMKLGKWYRWRMVMSSVLESVAFHPGSDACEMKLLAKDSIYLSDAPRDISMVILSPGNRADVAVRCNSLGLQYMNVSEDSASLYPELGNFDGNFNPGKDQYDPLVVPGQEPPPVEHLMGSFSDPNAQPTLLVIDVVKGDDLSEFGKDLNKPCYLADLTDERVDAMFERGGEAEHNTFTNAYSCVLRSSMPDYDDQFEREPRDPPEVSRVLCGVGGPYGVGGNTTVGITFEEAYLNGGLIPWVNDTIYMNSFDTGTVQQIKYIGAQVHPHHQHVNPYQITKIESVNATRDFVNEYYKVGDWHDVLQFPSTGAVNVTFRFQADQFTGHMVQHCHILFHEDWGMMTQYDITGKEGAIWEYARVLNPQCILPQNARSKASKR</sequence>
<feature type="domain" description="Plastocyanin-like" evidence="4">
    <location>
        <begin position="569"/>
        <end position="651"/>
    </location>
</feature>
<evidence type="ECO:0000256" key="1">
    <source>
        <dbReference type="ARBA" id="ARBA00010609"/>
    </source>
</evidence>
<dbReference type="GO" id="GO:0016491">
    <property type="term" value="F:oxidoreductase activity"/>
    <property type="evidence" value="ECO:0007669"/>
    <property type="project" value="UniProtKB-KW"/>
</dbReference>
<accession>K0SYN6</accession>
<dbReference type="Pfam" id="PF07731">
    <property type="entry name" value="Cu-oxidase_2"/>
    <property type="match status" value="1"/>
</dbReference>
<gene>
    <name evidence="6" type="ORF">THAOC_12995</name>
</gene>
<proteinExistence type="inferred from homology"/>
<evidence type="ECO:0000313" key="7">
    <source>
        <dbReference type="Proteomes" id="UP000266841"/>
    </source>
</evidence>
<dbReference type="PROSITE" id="PS00080">
    <property type="entry name" value="MULTICOPPER_OXIDASE2"/>
    <property type="match status" value="1"/>
</dbReference>
<dbReference type="PANTHER" id="PTHR11709:SF518">
    <property type="entry name" value="MULTICOPPER OXIDASE"/>
    <property type="match status" value="1"/>
</dbReference>
<dbReference type="InterPro" id="IPR045087">
    <property type="entry name" value="Cu-oxidase_fam"/>
</dbReference>
<dbReference type="InterPro" id="IPR011706">
    <property type="entry name" value="Cu-oxidase_C"/>
</dbReference>
<evidence type="ECO:0000256" key="2">
    <source>
        <dbReference type="ARBA" id="ARBA00022723"/>
    </source>
</evidence>